<dbReference type="InterPro" id="IPR036237">
    <property type="entry name" value="Xyl_isomerase-like_sf"/>
</dbReference>
<name>A0AAE9XNM0_9PROT</name>
<dbReference type="Pfam" id="PF05114">
    <property type="entry name" value="MbnB_TglH_ChrH"/>
    <property type="match status" value="1"/>
</dbReference>
<evidence type="ECO:0000313" key="2">
    <source>
        <dbReference type="EMBL" id="WCL54353.1"/>
    </source>
</evidence>
<dbReference type="PANTHER" id="PTHR42194">
    <property type="entry name" value="UPF0276 PROTEIN HI_1600"/>
    <property type="match status" value="1"/>
</dbReference>
<dbReference type="InterPro" id="IPR007801">
    <property type="entry name" value="MbnB/TglH/ChrH"/>
</dbReference>
<protein>
    <recommendedName>
        <fullName evidence="1">UPF0276 protein PH603_01100</fullName>
    </recommendedName>
</protein>
<reference evidence="2" key="1">
    <citation type="submission" date="2023-01" db="EMBL/GenBank/DDBJ databases">
        <title>The genome sequence of Kordiimonadaceae bacterium 6D33.</title>
        <authorList>
            <person name="Liu Y."/>
        </authorList>
    </citation>
    <scope>NUCLEOTIDE SEQUENCE</scope>
    <source>
        <strain evidence="2">6D33</strain>
    </source>
</reference>
<dbReference type="SUPFAM" id="SSF51658">
    <property type="entry name" value="Xylose isomerase-like"/>
    <property type="match status" value="1"/>
</dbReference>
<dbReference type="Proteomes" id="UP001217500">
    <property type="component" value="Chromosome"/>
</dbReference>
<dbReference type="EMBL" id="CP116805">
    <property type="protein sequence ID" value="WCL54353.1"/>
    <property type="molecule type" value="Genomic_DNA"/>
</dbReference>
<gene>
    <name evidence="2" type="ORF">PH603_01100</name>
</gene>
<dbReference type="HAMAP" id="MF_00697">
    <property type="entry name" value="UPF0276"/>
    <property type="match status" value="1"/>
</dbReference>
<dbReference type="PANTHER" id="PTHR42194:SF1">
    <property type="entry name" value="UPF0276 PROTEIN HI_1600"/>
    <property type="match status" value="1"/>
</dbReference>
<dbReference type="RefSeq" id="WP_289504072.1">
    <property type="nucleotide sequence ID" value="NZ_CP116805.1"/>
</dbReference>
<evidence type="ECO:0000256" key="1">
    <source>
        <dbReference type="HAMAP-Rule" id="MF_00697"/>
    </source>
</evidence>
<dbReference type="KEGG" id="gso:PH603_01100"/>
<dbReference type="NCBIfam" id="NF003818">
    <property type="entry name" value="PRK05409.1"/>
    <property type="match status" value="1"/>
</dbReference>
<organism evidence="2 3">
    <name type="scientific">Gimibacter soli</name>
    <dbReference type="NCBI Taxonomy" id="3024400"/>
    <lineage>
        <taxon>Bacteria</taxon>
        <taxon>Pseudomonadati</taxon>
        <taxon>Pseudomonadota</taxon>
        <taxon>Alphaproteobacteria</taxon>
        <taxon>Kordiimonadales</taxon>
        <taxon>Temperatibacteraceae</taxon>
        <taxon>Gimibacter</taxon>
    </lineage>
</organism>
<accession>A0AAE9XNM0</accession>
<proteinExistence type="inferred from homology"/>
<sequence>MAGKLDIAGPPAPSPANRRELAPGVGVGLKRPHLKQLLANPTSIDFVEVHAENFMLGGPNLEMLQDVARVWPVSVHGVALSLGGDDPLDRDHLARLRHLIDTVKPASFSEHIAWSRDDGIYLNDLLPIPYNRLTIDRMGESINEAQQYLGRRILLENPASYVRFRSDTLFEADFIAELVHRTGCGLLLDLNNLYVSARNHGWDMRDWLSRIQLGAVGEIHLAGHEQSLDEDGSPVLIDTHGDAVADAVWALYEDFLALAGPRPTLIERDNNIPPLAELLVEVDHARLLMRPKLAGAA</sequence>
<evidence type="ECO:0000313" key="3">
    <source>
        <dbReference type="Proteomes" id="UP001217500"/>
    </source>
</evidence>
<comment type="similarity">
    <text evidence="1">Belongs to the UPF0276 family.</text>
</comment>
<keyword evidence="3" id="KW-1185">Reference proteome</keyword>
<dbReference type="Gene3D" id="3.20.20.150">
    <property type="entry name" value="Divalent-metal-dependent TIM barrel enzymes"/>
    <property type="match status" value="1"/>
</dbReference>
<dbReference type="AlphaFoldDB" id="A0AAE9XNM0"/>